<gene>
    <name evidence="1" type="ORF">Tco_1067492</name>
</gene>
<comment type="caution">
    <text evidence="1">The sequence shown here is derived from an EMBL/GenBank/DDBJ whole genome shotgun (WGS) entry which is preliminary data.</text>
</comment>
<keyword evidence="2" id="KW-1185">Reference proteome</keyword>
<evidence type="ECO:0000313" key="2">
    <source>
        <dbReference type="Proteomes" id="UP001151760"/>
    </source>
</evidence>
<organism evidence="1 2">
    <name type="scientific">Tanacetum coccineum</name>
    <dbReference type="NCBI Taxonomy" id="301880"/>
    <lineage>
        <taxon>Eukaryota</taxon>
        <taxon>Viridiplantae</taxon>
        <taxon>Streptophyta</taxon>
        <taxon>Embryophyta</taxon>
        <taxon>Tracheophyta</taxon>
        <taxon>Spermatophyta</taxon>
        <taxon>Magnoliopsida</taxon>
        <taxon>eudicotyledons</taxon>
        <taxon>Gunneridae</taxon>
        <taxon>Pentapetalae</taxon>
        <taxon>asterids</taxon>
        <taxon>campanulids</taxon>
        <taxon>Asterales</taxon>
        <taxon>Asteraceae</taxon>
        <taxon>Asteroideae</taxon>
        <taxon>Anthemideae</taxon>
        <taxon>Anthemidinae</taxon>
        <taxon>Tanacetum</taxon>
    </lineage>
</organism>
<evidence type="ECO:0000313" key="1">
    <source>
        <dbReference type="EMBL" id="GJT85775.1"/>
    </source>
</evidence>
<proteinExistence type="predicted"/>
<name>A0ABQ5HD14_9ASTR</name>
<dbReference type="Proteomes" id="UP001151760">
    <property type="component" value="Unassembled WGS sequence"/>
</dbReference>
<dbReference type="EMBL" id="BQNB010019482">
    <property type="protein sequence ID" value="GJT85775.1"/>
    <property type="molecule type" value="Genomic_DNA"/>
</dbReference>
<sequence>MGVRHGSGKQSPKMKVIINTSPSFFRILSWKIAQSYIVGRGQETIAHWFPRVFEHLVYEEALSRHAGDLSGVDPHSNSSHSQCITLHPKKNVPIRGYNMLVSTSGEMMLDLSLCKKESASSKRRKSLSQMGVKVGEVRLRNLPLIHLESEKLELDRRELDKQEVKQPEVDRFDLDDTGLVHWSLIEVPPVLVVTILMFP</sequence>
<protein>
    <submittedName>
        <fullName evidence="1">Uncharacterized protein</fullName>
    </submittedName>
</protein>
<accession>A0ABQ5HD14</accession>
<reference evidence="1" key="2">
    <citation type="submission" date="2022-01" db="EMBL/GenBank/DDBJ databases">
        <authorList>
            <person name="Yamashiro T."/>
            <person name="Shiraishi A."/>
            <person name="Satake H."/>
            <person name="Nakayama K."/>
        </authorList>
    </citation>
    <scope>NUCLEOTIDE SEQUENCE</scope>
</reference>
<reference evidence="1" key="1">
    <citation type="journal article" date="2022" name="Int. J. Mol. Sci.">
        <title>Draft Genome of Tanacetum Coccineum: Genomic Comparison of Closely Related Tanacetum-Family Plants.</title>
        <authorList>
            <person name="Yamashiro T."/>
            <person name="Shiraishi A."/>
            <person name="Nakayama K."/>
            <person name="Satake H."/>
        </authorList>
    </citation>
    <scope>NUCLEOTIDE SEQUENCE</scope>
</reference>